<dbReference type="Pfam" id="PF13426">
    <property type="entry name" value="PAS_9"/>
    <property type="match status" value="2"/>
</dbReference>
<dbReference type="InterPro" id="IPR013767">
    <property type="entry name" value="PAS_fold"/>
</dbReference>
<dbReference type="Pfam" id="PF00990">
    <property type="entry name" value="GGDEF"/>
    <property type="match status" value="1"/>
</dbReference>
<dbReference type="Proteomes" id="UP000234271">
    <property type="component" value="Chromosome"/>
</dbReference>
<dbReference type="PANTHER" id="PTHR44757:SF2">
    <property type="entry name" value="BIOFILM ARCHITECTURE MAINTENANCE PROTEIN MBAA"/>
    <property type="match status" value="1"/>
</dbReference>
<dbReference type="NCBIfam" id="TIGR00229">
    <property type="entry name" value="sensory_box"/>
    <property type="match status" value="3"/>
</dbReference>
<dbReference type="SMART" id="SM00267">
    <property type="entry name" value="GGDEF"/>
    <property type="match status" value="1"/>
</dbReference>
<proteinExistence type="predicted"/>
<gene>
    <name evidence="3" type="ORF">BLE401_01055</name>
</gene>
<dbReference type="SUPFAM" id="SSF55785">
    <property type="entry name" value="PYP-like sensor domain (PAS domain)"/>
    <property type="match status" value="4"/>
</dbReference>
<evidence type="ECO:0000313" key="4">
    <source>
        <dbReference type="Proteomes" id="UP000234271"/>
    </source>
</evidence>
<dbReference type="PROSITE" id="PS50887">
    <property type="entry name" value="GGDEF"/>
    <property type="match status" value="1"/>
</dbReference>
<dbReference type="InterPro" id="IPR000160">
    <property type="entry name" value="GGDEF_dom"/>
</dbReference>
<dbReference type="InterPro" id="IPR029787">
    <property type="entry name" value="Nucleotide_cyclase"/>
</dbReference>
<dbReference type="Pfam" id="PF00989">
    <property type="entry name" value="PAS"/>
    <property type="match status" value="1"/>
</dbReference>
<dbReference type="CDD" id="cd00130">
    <property type="entry name" value="PAS"/>
    <property type="match status" value="4"/>
</dbReference>
<dbReference type="Gene3D" id="3.30.70.270">
    <property type="match status" value="1"/>
</dbReference>
<evidence type="ECO:0000313" key="3">
    <source>
        <dbReference type="EMBL" id="AUI67418.1"/>
    </source>
</evidence>
<evidence type="ECO:0000259" key="1">
    <source>
        <dbReference type="PROSITE" id="PS50112"/>
    </source>
</evidence>
<protein>
    <submittedName>
        <fullName evidence="3">PAS domain S-box protein</fullName>
    </submittedName>
</protein>
<dbReference type="InterPro" id="IPR000014">
    <property type="entry name" value="PAS"/>
</dbReference>
<keyword evidence="4" id="KW-1185">Reference proteome</keyword>
<dbReference type="SUPFAM" id="SSF55073">
    <property type="entry name" value="Nucleotide cyclase"/>
    <property type="match status" value="1"/>
</dbReference>
<feature type="domain" description="GGDEF" evidence="2">
    <location>
        <begin position="646"/>
        <end position="779"/>
    </location>
</feature>
<dbReference type="EMBL" id="CP018889">
    <property type="protein sequence ID" value="AUI67418.1"/>
    <property type="molecule type" value="Genomic_DNA"/>
</dbReference>
<accession>A0A2N9YAC0</accession>
<dbReference type="NCBIfam" id="TIGR00254">
    <property type="entry name" value="GGDEF"/>
    <property type="match status" value="1"/>
</dbReference>
<dbReference type="STRING" id="288004.AL038_04940"/>
<dbReference type="SMART" id="SM00091">
    <property type="entry name" value="PAS"/>
    <property type="match status" value="4"/>
</dbReference>
<name>A0A2N9YAC0_9GAMM</name>
<dbReference type="InterPro" id="IPR052155">
    <property type="entry name" value="Biofilm_reg_signaling"/>
</dbReference>
<feature type="domain" description="PAS" evidence="1">
    <location>
        <begin position="138"/>
        <end position="192"/>
    </location>
</feature>
<dbReference type="Gene3D" id="3.30.450.20">
    <property type="entry name" value="PAS domain"/>
    <property type="match status" value="4"/>
</dbReference>
<feature type="domain" description="PAS" evidence="1">
    <location>
        <begin position="12"/>
        <end position="60"/>
    </location>
</feature>
<dbReference type="KEGG" id="blep:AL038_04940"/>
<dbReference type="PROSITE" id="PS50112">
    <property type="entry name" value="PAS"/>
    <property type="match status" value="2"/>
</dbReference>
<dbReference type="InterPro" id="IPR035965">
    <property type="entry name" value="PAS-like_dom_sf"/>
</dbReference>
<dbReference type="CDD" id="cd01949">
    <property type="entry name" value="GGDEF"/>
    <property type="match status" value="1"/>
</dbReference>
<sequence length="787" mass="90713">MVERLMSALHDHQQPLQNIINTLYEGLLVYDQTGMIVACNSQITTLLAVKAEDLLDQSIFPLTCIWENGAEVSMADFPAMIALQTQQACHHKVMGIYRPDDQLVWVLVNAQLFAEQGVICTFTDITTYIQQGEMLSTKLHFFSLLFDNTNVGIAVTDIQGHFVYLNTTFCELFGYRFEELIHQPFTQLLTPELHTKAMQWHVRFLTNAASNSGHWPLQHRDKHLLRHHIGESQLVDDKGHLFKVTTITNLQHYYQHNTLILPDLSHYSIWLPHLLLSLSTTLLSIDKRGILAFAQGQHLDILGISPEQVEQPIFKTSKQIARFAPQIKQTLSGEQLQETFQQDNRVFTLHFLPLMDLDFCVGLLILLQEVTEQHRLSTRVKTLSQETHLLTAHTELALLTTQENQITRVNPRCENLFGYSQVELLTFPVTQLFVNKHDYEYIKHLIAEKNFEYQPRQWLRRKDDSVFYGHIHLQPVQSQKVLWLIEDLTRQQQTQEALAVSEIIWANSDDAFLLLDAEFRILRANPATRYFTGYFEAELQELFLQDLQVEWLDTQINEQITSALQQAKYWQGMVWQRHKHGGVYQCRLTIQPYQPSSLPERRYVVLLNQLHNQNAALHDPLTQLANRRLFCHNLTKILTLAKRNNKHFALLLINLDMMADINQQYGHVLGDKFLQYLGNSFAETLRHSDLVARYDGAQFIVALGEISEPQHAGLVGEMLLFKATQPMVFEDCTLQTKASIGIVVYPQDTGEIEELLTMVELATQQARQVGGDQCLFYNLDLQALHKA</sequence>
<dbReference type="AlphaFoldDB" id="A0A2N9YAC0"/>
<organism evidence="3 4">
    <name type="scientific">Beggiatoa leptomitoformis</name>
    <dbReference type="NCBI Taxonomy" id="288004"/>
    <lineage>
        <taxon>Bacteria</taxon>
        <taxon>Pseudomonadati</taxon>
        <taxon>Pseudomonadota</taxon>
        <taxon>Gammaproteobacteria</taxon>
        <taxon>Thiotrichales</taxon>
        <taxon>Thiotrichaceae</taxon>
        <taxon>Beggiatoa</taxon>
    </lineage>
</organism>
<dbReference type="InterPro" id="IPR043128">
    <property type="entry name" value="Rev_trsase/Diguanyl_cyclase"/>
</dbReference>
<evidence type="ECO:0000259" key="2">
    <source>
        <dbReference type="PROSITE" id="PS50887"/>
    </source>
</evidence>
<dbReference type="PANTHER" id="PTHR44757">
    <property type="entry name" value="DIGUANYLATE CYCLASE DGCP"/>
    <property type="match status" value="1"/>
</dbReference>
<reference evidence="4" key="1">
    <citation type="submission" date="2016-12" db="EMBL/GenBank/DDBJ databases">
        <title>Complete Genome Sequence of Beggiatoa leptomitiformis D-401.</title>
        <authorList>
            <person name="Fomenkov A."/>
            <person name="Vincze T."/>
            <person name="Grabovich M."/>
            <person name="Anton B.P."/>
            <person name="Dubinina G."/>
            <person name="Orlova M."/>
            <person name="Belousova E."/>
            <person name="Roberts R.J."/>
        </authorList>
    </citation>
    <scope>NUCLEOTIDE SEQUENCE [LARGE SCALE GENOMIC DNA]</scope>
    <source>
        <strain evidence="4">D-401</strain>
    </source>
</reference>
<dbReference type="Pfam" id="PF12860">
    <property type="entry name" value="PAS_7"/>
    <property type="match status" value="1"/>
</dbReference>
<dbReference type="GO" id="GO:0006355">
    <property type="term" value="P:regulation of DNA-templated transcription"/>
    <property type="evidence" value="ECO:0007669"/>
    <property type="project" value="InterPro"/>
</dbReference>